<evidence type="ECO:0008006" key="7">
    <source>
        <dbReference type="Google" id="ProtNLM"/>
    </source>
</evidence>
<sequence>MDADATPARPDPAPAAPATPRPPLRVVWTGIAATVAVIAALAIATVLLVGHESRYETAMREDTVLEVARSFTIQVMSPDPTGDYGANRYVDRMTEQVTGELETYWRESRDQILIQVAKGPKSEATILYAGLERWNDDGSADVLVIAKQSIKDDDDKTIAEPIAQLLETVRQEGGQWKISNMGPVL</sequence>
<keyword evidence="2 4" id="KW-0472">Membrane</keyword>
<dbReference type="GO" id="GO:0016020">
    <property type="term" value="C:membrane"/>
    <property type="evidence" value="ECO:0007669"/>
    <property type="project" value="UniProtKB-SubCell"/>
</dbReference>
<gene>
    <name evidence="5" type="ORF">AWC30_15455</name>
</gene>
<protein>
    <recommendedName>
        <fullName evidence="7">Mammalian cell entry protein</fullName>
    </recommendedName>
</protein>
<feature type="compositionally biased region" description="Pro residues" evidence="3">
    <location>
        <begin position="9"/>
        <end position="21"/>
    </location>
</feature>
<evidence type="ECO:0000313" key="5">
    <source>
        <dbReference type="EMBL" id="ORX00070.1"/>
    </source>
</evidence>
<evidence type="ECO:0000256" key="2">
    <source>
        <dbReference type="ARBA" id="ARBA00023136"/>
    </source>
</evidence>
<evidence type="ECO:0000256" key="4">
    <source>
        <dbReference type="SAM" id="Phobius"/>
    </source>
</evidence>
<reference evidence="5 6" key="1">
    <citation type="submission" date="2016-01" db="EMBL/GenBank/DDBJ databases">
        <title>The new phylogeny of the genus Mycobacterium.</title>
        <authorList>
            <person name="Tarcisio F."/>
            <person name="Conor M."/>
            <person name="Antonella G."/>
            <person name="Elisabetta G."/>
            <person name="Giulia F.S."/>
            <person name="Sara T."/>
            <person name="Anna F."/>
            <person name="Clotilde B."/>
            <person name="Roberto B."/>
            <person name="Veronica D.S."/>
            <person name="Fabio R."/>
            <person name="Monica P."/>
            <person name="Olivier J."/>
            <person name="Enrico T."/>
            <person name="Nicola S."/>
        </authorList>
    </citation>
    <scope>NUCLEOTIDE SEQUENCE [LARGE SCALE GENOMIC DNA]</scope>
    <source>
        <strain evidence="5 6">DSM 44153</strain>
    </source>
</reference>
<feature type="transmembrane region" description="Helical" evidence="4">
    <location>
        <begin position="26"/>
        <end position="50"/>
    </location>
</feature>
<dbReference type="PANTHER" id="PTHR37042:SF4">
    <property type="entry name" value="OUTER MEMBRANE PROTEIN RV1973"/>
    <property type="match status" value="1"/>
</dbReference>
<dbReference type="STRING" id="1798.AWC30_15455"/>
<organism evidence="5 6">
    <name type="scientific">Mycolicibacillus trivialis</name>
    <dbReference type="NCBI Taxonomy" id="1798"/>
    <lineage>
        <taxon>Bacteria</taxon>
        <taxon>Bacillati</taxon>
        <taxon>Actinomycetota</taxon>
        <taxon>Actinomycetes</taxon>
        <taxon>Mycobacteriales</taxon>
        <taxon>Mycobacteriaceae</taxon>
        <taxon>Mycolicibacillus</taxon>
    </lineage>
</organism>
<proteinExistence type="predicted"/>
<keyword evidence="6" id="KW-1185">Reference proteome</keyword>
<evidence type="ECO:0000313" key="6">
    <source>
        <dbReference type="Proteomes" id="UP000193090"/>
    </source>
</evidence>
<comment type="caution">
    <text evidence="5">The sequence shown here is derived from an EMBL/GenBank/DDBJ whole genome shotgun (WGS) entry which is preliminary data.</text>
</comment>
<dbReference type="PANTHER" id="PTHR37042">
    <property type="entry name" value="OUTER MEMBRANE PROTEIN RV1973"/>
    <property type="match status" value="1"/>
</dbReference>
<dbReference type="EMBL" id="LQPZ01000044">
    <property type="protein sequence ID" value="ORX00070.1"/>
    <property type="molecule type" value="Genomic_DNA"/>
</dbReference>
<keyword evidence="4" id="KW-1133">Transmembrane helix</keyword>
<dbReference type="Proteomes" id="UP000193090">
    <property type="component" value="Unassembled WGS sequence"/>
</dbReference>
<name>A0A1X2EFB3_9MYCO</name>
<dbReference type="AlphaFoldDB" id="A0A1X2EFB3"/>
<accession>A0A1X2EFB3</accession>
<feature type="region of interest" description="Disordered" evidence="3">
    <location>
        <begin position="1"/>
        <end position="21"/>
    </location>
</feature>
<keyword evidence="4" id="KW-0812">Transmembrane</keyword>
<comment type="subcellular location">
    <subcellularLocation>
        <location evidence="1">Membrane</location>
    </subcellularLocation>
</comment>
<evidence type="ECO:0000256" key="3">
    <source>
        <dbReference type="SAM" id="MobiDB-lite"/>
    </source>
</evidence>
<evidence type="ECO:0000256" key="1">
    <source>
        <dbReference type="ARBA" id="ARBA00004370"/>
    </source>
</evidence>